<evidence type="ECO:0000256" key="8">
    <source>
        <dbReference type="ARBA" id="ARBA00022842"/>
    </source>
</evidence>
<accession>Q3SA74</accession>
<dbReference type="EMBL" id="DQ118404">
    <property type="protein sequence ID" value="AAZ32508.1"/>
    <property type="molecule type" value="Genomic_DNA"/>
</dbReference>
<feature type="binding site" evidence="11">
    <location>
        <position position="109"/>
    </location>
    <ligand>
        <name>5-phospho-alpha-D-ribose 1-diphosphate</name>
        <dbReference type="ChEBI" id="CHEBI:58017"/>
    </ligand>
</feature>
<dbReference type="UniPathway" id="UPA00574">
    <property type="reaction ID" value="UER00636"/>
</dbReference>
<dbReference type="InterPro" id="IPR029057">
    <property type="entry name" value="PRTase-like"/>
</dbReference>
<name>Q3SA74_9EURY</name>
<feature type="binding site" evidence="11">
    <location>
        <begin position="204"/>
        <end position="206"/>
    </location>
    <ligand>
        <name>uracil</name>
        <dbReference type="ChEBI" id="CHEBI:17568"/>
    </ligand>
</feature>
<dbReference type="InterPro" id="IPR034331">
    <property type="entry name" value="Upp_A"/>
</dbReference>
<dbReference type="InterPro" id="IPR005765">
    <property type="entry name" value="UPRT"/>
</dbReference>
<feature type="binding site" evidence="11">
    <location>
        <position position="199"/>
    </location>
    <ligand>
        <name>uracil</name>
        <dbReference type="ChEBI" id="CHEBI:17568"/>
    </ligand>
</feature>
<dbReference type="AlphaFoldDB" id="Q3SA74"/>
<evidence type="ECO:0000256" key="4">
    <source>
        <dbReference type="ARBA" id="ARBA00022533"/>
    </source>
</evidence>
<evidence type="ECO:0000256" key="5">
    <source>
        <dbReference type="ARBA" id="ARBA00022676"/>
    </source>
</evidence>
<evidence type="ECO:0000256" key="2">
    <source>
        <dbReference type="ARBA" id="ARBA00009516"/>
    </source>
</evidence>
<dbReference type="HAMAP" id="MF_01218_A">
    <property type="entry name" value="Upp_A"/>
    <property type="match status" value="1"/>
</dbReference>
<evidence type="ECO:0000256" key="7">
    <source>
        <dbReference type="ARBA" id="ARBA00022741"/>
    </source>
</evidence>
<comment type="caution">
    <text evidence="11">Lacks conserved residue(s) required for the propagation of feature annotation.</text>
</comment>
<comment type="activity regulation">
    <text evidence="11">Allosterically activated by GTP.</text>
</comment>
<dbReference type="Gene3D" id="3.40.50.2020">
    <property type="match status" value="1"/>
</dbReference>
<dbReference type="CDD" id="cd06223">
    <property type="entry name" value="PRTases_typeI"/>
    <property type="match status" value="1"/>
</dbReference>
<dbReference type="GO" id="GO:0044206">
    <property type="term" value="P:UMP salvage"/>
    <property type="evidence" value="ECO:0007669"/>
    <property type="project" value="UniProtKB-UniRule"/>
</dbReference>
<evidence type="ECO:0000256" key="6">
    <source>
        <dbReference type="ARBA" id="ARBA00022679"/>
    </source>
</evidence>
<comment type="function">
    <text evidence="11">Catalyzes the conversion of uracil and 5-phospho-alpha-D-ribose 1-diphosphate (PRPP) to UMP and diphosphate.</text>
</comment>
<proteinExistence type="inferred from homology"/>
<feature type="binding site" evidence="11">
    <location>
        <begin position="136"/>
        <end position="144"/>
    </location>
    <ligand>
        <name>5-phospho-alpha-D-ribose 1-diphosphate</name>
        <dbReference type="ChEBI" id="CHEBI:58017"/>
    </ligand>
</feature>
<dbReference type="GO" id="GO:0005525">
    <property type="term" value="F:GTP binding"/>
    <property type="evidence" value="ECO:0007669"/>
    <property type="project" value="UniProtKB-KW"/>
</dbReference>
<keyword evidence="5 11" id="KW-0328">Glycosyltransferase</keyword>
<keyword evidence="7 11" id="KW-0547">Nucleotide-binding</keyword>
<keyword evidence="9 11" id="KW-0342">GTP-binding</keyword>
<feature type="binding site" evidence="11">
    <location>
        <position position="84"/>
    </location>
    <ligand>
        <name>5-phospho-alpha-D-ribose 1-diphosphate</name>
        <dbReference type="ChEBI" id="CHEBI:58017"/>
    </ligand>
</feature>
<dbReference type="GO" id="GO:0000287">
    <property type="term" value="F:magnesium ion binding"/>
    <property type="evidence" value="ECO:0007669"/>
    <property type="project" value="UniProtKB-UniRule"/>
</dbReference>
<dbReference type="SUPFAM" id="SSF53271">
    <property type="entry name" value="PRTase-like"/>
    <property type="match status" value="1"/>
</dbReference>
<dbReference type="GO" id="GO:0004845">
    <property type="term" value="F:uracil phosphoribosyltransferase activity"/>
    <property type="evidence" value="ECO:0007669"/>
    <property type="project" value="UniProtKB-UniRule"/>
</dbReference>
<comment type="catalytic activity">
    <reaction evidence="11">
        <text>UMP + diphosphate = 5-phospho-alpha-D-ribose 1-diphosphate + uracil</text>
        <dbReference type="Rhea" id="RHEA:13017"/>
        <dbReference type="ChEBI" id="CHEBI:17568"/>
        <dbReference type="ChEBI" id="CHEBI:33019"/>
        <dbReference type="ChEBI" id="CHEBI:57865"/>
        <dbReference type="ChEBI" id="CHEBI:58017"/>
        <dbReference type="EC" id="2.4.2.9"/>
    </reaction>
</comment>
<evidence type="ECO:0000256" key="11">
    <source>
        <dbReference type="HAMAP-Rule" id="MF_01218"/>
    </source>
</evidence>
<evidence type="ECO:0000256" key="1">
    <source>
        <dbReference type="ARBA" id="ARBA00005180"/>
    </source>
</evidence>
<comment type="similarity">
    <text evidence="2 11">Belongs to the UPRTase family.</text>
</comment>
<dbReference type="NCBIfam" id="TIGR01091">
    <property type="entry name" value="upp"/>
    <property type="match status" value="1"/>
</dbReference>
<evidence type="ECO:0000256" key="9">
    <source>
        <dbReference type="ARBA" id="ARBA00023134"/>
    </source>
</evidence>
<dbReference type="NCBIfam" id="NF001097">
    <property type="entry name" value="PRK00129.1"/>
    <property type="match status" value="1"/>
</dbReference>
<feature type="binding site" evidence="11">
    <location>
        <position position="205"/>
    </location>
    <ligand>
        <name>5-phospho-alpha-D-ribose 1-diphosphate</name>
        <dbReference type="ChEBI" id="CHEBI:58017"/>
    </ligand>
</feature>
<protein>
    <recommendedName>
        <fullName evidence="3 11">Uracil phosphoribosyltransferase</fullName>
        <ecNumber evidence="3 11">2.4.2.9</ecNumber>
    </recommendedName>
    <alternativeName>
        <fullName evidence="10 11">UMP pyrophosphorylase</fullName>
    </alternativeName>
    <alternativeName>
        <fullName evidence="11">UPRTase</fullName>
    </alternativeName>
</protein>
<gene>
    <name evidence="11" type="primary">upp</name>
</gene>
<reference evidence="13" key="1">
    <citation type="submission" date="2005-07" db="EMBL/GenBank/DDBJ databases">
        <title>A hyperthermophilic lifestyle for uncultured Archaea of the DHVE2 lineage: evidence from environmental genomics.</title>
        <authorList>
            <person name="Moussard H."/>
            <person name="Hennecke G."/>
            <person name="Moreira D."/>
            <person name="Jouffe V."/>
            <person name="Lopez-Garcia P."/>
            <person name="Jeanthon C."/>
        </authorList>
    </citation>
    <scope>NUCLEOTIDE SEQUENCE</scope>
</reference>
<dbReference type="Pfam" id="PF14681">
    <property type="entry name" value="UPRTase"/>
    <property type="match status" value="1"/>
</dbReference>
<evidence type="ECO:0000313" key="13">
    <source>
        <dbReference type="EMBL" id="AAZ32508.1"/>
    </source>
</evidence>
<feature type="domain" description="Phosphoribosyltransferase" evidence="12">
    <location>
        <begin position="12"/>
        <end position="213"/>
    </location>
</feature>
<dbReference type="InterPro" id="IPR000836">
    <property type="entry name" value="PRTase_dom"/>
</dbReference>
<keyword evidence="6 11" id="KW-0808">Transferase</keyword>
<dbReference type="GO" id="GO:0006223">
    <property type="term" value="P:uracil salvage"/>
    <property type="evidence" value="ECO:0007669"/>
    <property type="project" value="InterPro"/>
</dbReference>
<evidence type="ECO:0000256" key="10">
    <source>
        <dbReference type="ARBA" id="ARBA00031082"/>
    </source>
</evidence>
<comment type="pathway">
    <text evidence="1 11">Pyrimidine metabolism; UMP biosynthesis via salvage pathway; UMP from uracil: step 1/1.</text>
</comment>
<keyword evidence="4 11" id="KW-0021">Allosteric enzyme</keyword>
<comment type="cofactor">
    <cofactor evidence="11">
        <name>Mg(2+)</name>
        <dbReference type="ChEBI" id="CHEBI:18420"/>
    </cofactor>
    <text evidence="11">Binds 1 Mg(2+) ion per subunit. The magnesium is bound as Mg-PRPP.</text>
</comment>
<organism evidence="13">
    <name type="scientific">uncultured euryarchaeote Alv-FOS4</name>
    <dbReference type="NCBI Taxonomy" id="337893"/>
    <lineage>
        <taxon>Archaea</taxon>
        <taxon>Methanobacteriati</taxon>
        <taxon>Methanobacteriota</taxon>
        <taxon>environmental samples</taxon>
    </lineage>
</organism>
<evidence type="ECO:0000256" key="3">
    <source>
        <dbReference type="ARBA" id="ARBA00011894"/>
    </source>
</evidence>
<sequence length="216" mass="24000">MIERYGAYTMEDSPYVQSILTTLRDKNTDTITFRRNLVALGRYMAYELTKTFGVEGVDIETPLERTAGIRVRGMDNVTIIVVLRAAIPFMEGVIKIFENAKVGVVSASRGPAPEFRIEMNYVRIPKIEGDTLIILDPMIATGSTLLRVLEECDKHGPAKRKIIMGIIAAPSGIEKIKSREDVEIYVAAVDRELNERGYILPGLGDAGDRAFKTGFE</sequence>
<evidence type="ECO:0000259" key="12">
    <source>
        <dbReference type="Pfam" id="PF14681"/>
    </source>
</evidence>
<dbReference type="EC" id="2.4.2.9" evidence="3 11"/>
<keyword evidence="8 11" id="KW-0460">Magnesium</keyword>